<keyword evidence="4 5" id="KW-0472">Membrane</keyword>
<proteinExistence type="predicted"/>
<dbReference type="GO" id="GO:0016020">
    <property type="term" value="C:membrane"/>
    <property type="evidence" value="ECO:0007669"/>
    <property type="project" value="UniProtKB-SubCell"/>
</dbReference>
<dbReference type="Proteomes" id="UP000614811">
    <property type="component" value="Unassembled WGS sequence"/>
</dbReference>
<dbReference type="AlphaFoldDB" id="A0A918S0P8"/>
<evidence type="ECO:0000256" key="3">
    <source>
        <dbReference type="ARBA" id="ARBA00022989"/>
    </source>
</evidence>
<dbReference type="InterPro" id="IPR050925">
    <property type="entry name" value="Rhomboid_protease_S54"/>
</dbReference>
<feature type="transmembrane region" description="Helical" evidence="5">
    <location>
        <begin position="52"/>
        <end position="76"/>
    </location>
</feature>
<dbReference type="SUPFAM" id="SSF144091">
    <property type="entry name" value="Rhomboid-like"/>
    <property type="match status" value="1"/>
</dbReference>
<evidence type="ECO:0000256" key="5">
    <source>
        <dbReference type="SAM" id="Phobius"/>
    </source>
</evidence>
<dbReference type="SMART" id="SM01160">
    <property type="entry name" value="DUF1751"/>
    <property type="match status" value="1"/>
</dbReference>
<evidence type="ECO:0000256" key="2">
    <source>
        <dbReference type="ARBA" id="ARBA00022692"/>
    </source>
</evidence>
<keyword evidence="8" id="KW-1185">Reference proteome</keyword>
<feature type="transmembrane region" description="Helical" evidence="5">
    <location>
        <begin position="12"/>
        <end position="32"/>
    </location>
</feature>
<evidence type="ECO:0000313" key="8">
    <source>
        <dbReference type="Proteomes" id="UP000614811"/>
    </source>
</evidence>
<comment type="caution">
    <text evidence="7">The sequence shown here is derived from an EMBL/GenBank/DDBJ whole genome shotgun (WGS) entry which is preliminary data.</text>
</comment>
<evidence type="ECO:0000256" key="4">
    <source>
        <dbReference type="ARBA" id="ARBA00023136"/>
    </source>
</evidence>
<dbReference type="GO" id="GO:0004252">
    <property type="term" value="F:serine-type endopeptidase activity"/>
    <property type="evidence" value="ECO:0007669"/>
    <property type="project" value="InterPro"/>
</dbReference>
<dbReference type="EMBL" id="BMXA01000007">
    <property type="protein sequence ID" value="GHA18361.1"/>
    <property type="molecule type" value="Genomic_DNA"/>
</dbReference>
<evidence type="ECO:0000313" key="7">
    <source>
        <dbReference type="EMBL" id="GHA18361.1"/>
    </source>
</evidence>
<keyword evidence="7" id="KW-0645">Protease</keyword>
<feature type="domain" description="Peptidase S54 rhomboid" evidence="6">
    <location>
        <begin position="47"/>
        <end position="199"/>
    </location>
</feature>
<accession>A0A918S0P8</accession>
<dbReference type="Gene3D" id="1.20.1540.10">
    <property type="entry name" value="Rhomboid-like"/>
    <property type="match status" value="1"/>
</dbReference>
<dbReference type="GO" id="GO:0006508">
    <property type="term" value="P:proteolysis"/>
    <property type="evidence" value="ECO:0007669"/>
    <property type="project" value="UniProtKB-KW"/>
</dbReference>
<feature type="transmembrane region" description="Helical" evidence="5">
    <location>
        <begin position="181"/>
        <end position="200"/>
    </location>
</feature>
<dbReference type="PANTHER" id="PTHR43731:SF26">
    <property type="entry name" value="RHOMBOID-LIKE PROTEIN 10, CHLOROPLASTIC"/>
    <property type="match status" value="1"/>
</dbReference>
<dbReference type="InterPro" id="IPR035952">
    <property type="entry name" value="Rhomboid-like_sf"/>
</dbReference>
<keyword evidence="7" id="KW-0378">Hydrolase</keyword>
<keyword evidence="2 5" id="KW-0812">Transmembrane</keyword>
<keyword evidence="3 5" id="KW-1133">Transmembrane helix</keyword>
<sequence>MPSISQILQSMTNRLVIITVLVYFVQTTVFAGRFTGGELFGWQSPNFELWQLLTHVFLHGSEMHLLFNMIALWSFGRVLERVWGNRRFLLFYLICGVGAAVISMLVNNLILNTQFTGHMVGASGAIYGILVAFALLFPNFKIMLIFLPVPIAAKYFVPVLLLIDLTAGFTGVSIFGQNIAHFAHVGGAIVGAVLVFLWSAQSTRK</sequence>
<dbReference type="PANTHER" id="PTHR43731">
    <property type="entry name" value="RHOMBOID PROTEASE"/>
    <property type="match status" value="1"/>
</dbReference>
<evidence type="ECO:0000256" key="1">
    <source>
        <dbReference type="ARBA" id="ARBA00004141"/>
    </source>
</evidence>
<feature type="transmembrane region" description="Helical" evidence="5">
    <location>
        <begin position="126"/>
        <end position="148"/>
    </location>
</feature>
<dbReference type="Pfam" id="PF01694">
    <property type="entry name" value="Rhomboid"/>
    <property type="match status" value="1"/>
</dbReference>
<feature type="transmembrane region" description="Helical" evidence="5">
    <location>
        <begin position="88"/>
        <end position="106"/>
    </location>
</feature>
<reference evidence="7" key="1">
    <citation type="journal article" date="2014" name="Int. J. Syst. Evol. Microbiol.">
        <title>Complete genome sequence of Corynebacterium casei LMG S-19264T (=DSM 44701T), isolated from a smear-ripened cheese.</title>
        <authorList>
            <consortium name="US DOE Joint Genome Institute (JGI-PGF)"/>
            <person name="Walter F."/>
            <person name="Albersmeier A."/>
            <person name="Kalinowski J."/>
            <person name="Ruckert C."/>
        </authorList>
    </citation>
    <scope>NUCLEOTIDE SEQUENCE</scope>
    <source>
        <strain evidence="7">KCTC 12711</strain>
    </source>
</reference>
<dbReference type="InterPro" id="IPR022764">
    <property type="entry name" value="Peptidase_S54_rhomboid_dom"/>
</dbReference>
<dbReference type="RefSeq" id="WP_229794322.1">
    <property type="nucleotide sequence ID" value="NZ_BMXA01000007.1"/>
</dbReference>
<reference evidence="7" key="2">
    <citation type="submission" date="2020-09" db="EMBL/GenBank/DDBJ databases">
        <authorList>
            <person name="Sun Q."/>
            <person name="Kim S."/>
        </authorList>
    </citation>
    <scope>NUCLEOTIDE SEQUENCE</scope>
    <source>
        <strain evidence="7">KCTC 12711</strain>
    </source>
</reference>
<comment type="subcellular location">
    <subcellularLocation>
        <location evidence="1">Membrane</location>
        <topology evidence="1">Multi-pass membrane protein</topology>
    </subcellularLocation>
</comment>
<evidence type="ECO:0000259" key="6">
    <source>
        <dbReference type="Pfam" id="PF01694"/>
    </source>
</evidence>
<name>A0A918S0P8_9GAMM</name>
<gene>
    <name evidence="7" type="ORF">GCM10008090_29930</name>
</gene>
<protein>
    <submittedName>
        <fullName evidence="7">Rhomboid family intramembrane serine protease</fullName>
    </submittedName>
</protein>
<organism evidence="7 8">
    <name type="scientific">Arenicella chitinivorans</name>
    <dbReference type="NCBI Taxonomy" id="1329800"/>
    <lineage>
        <taxon>Bacteria</taxon>
        <taxon>Pseudomonadati</taxon>
        <taxon>Pseudomonadota</taxon>
        <taxon>Gammaproteobacteria</taxon>
        <taxon>Arenicellales</taxon>
        <taxon>Arenicellaceae</taxon>
        <taxon>Arenicella</taxon>
    </lineage>
</organism>